<evidence type="ECO:0000256" key="6">
    <source>
        <dbReference type="ARBA" id="ARBA00022723"/>
    </source>
</evidence>
<accession>V6LPS4</accession>
<evidence type="ECO:0000256" key="10">
    <source>
        <dbReference type="SAM" id="Coils"/>
    </source>
</evidence>
<dbReference type="Pfam" id="PF13476">
    <property type="entry name" value="AAA_23"/>
    <property type="match status" value="1"/>
</dbReference>
<dbReference type="GO" id="GO:0046872">
    <property type="term" value="F:metal ion binding"/>
    <property type="evidence" value="ECO:0007669"/>
    <property type="project" value="UniProtKB-KW"/>
</dbReference>
<protein>
    <submittedName>
        <fullName evidence="12">RAD50 DNA repair protein RAD50</fullName>
    </submittedName>
</protein>
<dbReference type="GO" id="GO:0000794">
    <property type="term" value="C:condensed nuclear chromosome"/>
    <property type="evidence" value="ECO:0007669"/>
    <property type="project" value="TreeGrafter"/>
</dbReference>
<dbReference type="SUPFAM" id="SSF52540">
    <property type="entry name" value="P-loop containing nucleoside triphosphate hydrolases"/>
    <property type="match status" value="2"/>
</dbReference>
<evidence type="ECO:0000256" key="5">
    <source>
        <dbReference type="ARBA" id="ARBA00022454"/>
    </source>
</evidence>
<evidence type="ECO:0000256" key="9">
    <source>
        <dbReference type="ARBA" id="ARBA00049360"/>
    </source>
</evidence>
<dbReference type="GO" id="GO:0051880">
    <property type="term" value="F:G-quadruplex DNA binding"/>
    <property type="evidence" value="ECO:0007669"/>
    <property type="project" value="TreeGrafter"/>
</dbReference>
<comment type="similarity">
    <text evidence="4">Belongs to the SMC family. RAD50 subfamily.</text>
</comment>
<dbReference type="PANTHER" id="PTHR18867:SF12">
    <property type="entry name" value="DNA REPAIR PROTEIN RAD50"/>
    <property type="match status" value="1"/>
</dbReference>
<keyword evidence="8" id="KW-0539">Nucleus</keyword>
<keyword evidence="7" id="KW-0862">Zinc</keyword>
<keyword evidence="6" id="KW-0479">Metal-binding</keyword>
<evidence type="ECO:0000256" key="4">
    <source>
        <dbReference type="ARBA" id="ARBA00009439"/>
    </source>
</evidence>
<dbReference type="OrthoDB" id="18797at2759"/>
<keyword evidence="5" id="KW-0158">Chromosome</keyword>
<dbReference type="InterPro" id="IPR038729">
    <property type="entry name" value="Rad50/SbcC_AAA"/>
</dbReference>
<dbReference type="GO" id="GO:0030870">
    <property type="term" value="C:Mre11 complex"/>
    <property type="evidence" value="ECO:0007669"/>
    <property type="project" value="TreeGrafter"/>
</dbReference>
<dbReference type="EMBL" id="AUWU02000004">
    <property type="protein sequence ID" value="KAH0573566.1"/>
    <property type="molecule type" value="Genomic_DNA"/>
</dbReference>
<proteinExistence type="inferred from homology"/>
<evidence type="ECO:0000256" key="8">
    <source>
        <dbReference type="ARBA" id="ARBA00023242"/>
    </source>
</evidence>
<dbReference type="Proteomes" id="UP000018208">
    <property type="component" value="Unassembled WGS sequence"/>
</dbReference>
<dbReference type="GO" id="GO:0007004">
    <property type="term" value="P:telomere maintenance via telomerase"/>
    <property type="evidence" value="ECO:0007669"/>
    <property type="project" value="TreeGrafter"/>
</dbReference>
<dbReference type="InterPro" id="IPR027417">
    <property type="entry name" value="P-loop_NTPase"/>
</dbReference>
<dbReference type="GO" id="GO:0016887">
    <property type="term" value="F:ATP hydrolysis activity"/>
    <property type="evidence" value="ECO:0007669"/>
    <property type="project" value="InterPro"/>
</dbReference>
<evidence type="ECO:0000313" key="13">
    <source>
        <dbReference type="EMBL" id="KAH0573566.1"/>
    </source>
</evidence>
<dbReference type="EMBL" id="KI546083">
    <property type="protein sequence ID" value="EST46238.1"/>
    <property type="molecule type" value="Genomic_DNA"/>
</dbReference>
<reference evidence="13" key="2">
    <citation type="submission" date="2020-12" db="EMBL/GenBank/DDBJ databases">
        <title>New Spironucleus salmonicida genome in near-complete chromosomes.</title>
        <authorList>
            <person name="Xu F."/>
            <person name="Kurt Z."/>
            <person name="Jimenez-Gonzalez A."/>
            <person name="Astvaldsson A."/>
            <person name="Andersson J.O."/>
            <person name="Svard S.G."/>
        </authorList>
    </citation>
    <scope>NUCLEOTIDE SEQUENCE</scope>
    <source>
        <strain evidence="13">ATCC 50377</strain>
    </source>
</reference>
<evidence type="ECO:0000313" key="12">
    <source>
        <dbReference type="EMBL" id="EST46238.1"/>
    </source>
</evidence>
<feature type="coiled-coil region" evidence="10">
    <location>
        <begin position="737"/>
        <end position="808"/>
    </location>
</feature>
<sequence>MLKVKSLEFQNIRSFVNKTKVEFSPSLNIIIGPNGAGKTTILEALKFSLSGSATSTFPSQKVRPPFTVTSKIILSDDQVFNQELQITGKSTKRILTQNQQISPGIMNYLLFCSVEESYWMFQKPADLYKTANEIFDVEKLAKFSSELSTEGNRRAKADTNIMDLIQQQKEKQKAVILQNISKQALELSSEVLGQFKEIFVLFNQIIALGDVVDVLIISNFVIDDTLENKLDQEKQMKQNLIIRKNDFEQDLIQYDNSDKIITQEDAIIMEDQVQQFIANLFQENPSFINIQINKLKNKTGTNQDAFIDIYQLFNERVVSVKKEYKITQIDFQFSKDSLELLQTQLNKSVIDLKQNQQDLQKQENLIREDQLLVQYENKYQSQTKQLNALQKDQQDVNQGIIGMQMIMECQLVAEDNRIIAKKFTENQLLENSIDAYTQLQQYCNQQDLTLQNMFNIINVKYRNIIIVKNKQNLNFNSSIEFFNAISQLLEQHISSIEDGCEQANYILKGIDQVHQLNVFSDSLKQFVRGKSYDGVFLAQLVQLLSEFQIQQSALASNKQQLLKIQDHIEFGQFLEEFLSLFNISDIEDINKFLDDLQDQLTLLDTTLSIIQEFNLIFTHQKQIQLFQIFADDQTVLKQLELFGDYNTLLQNLTSNTTIENINSFQSSNIQNINVKDSIAEKQNAFQALQMQINELQLATQTLNIDILKLRGAQKKRQNLKINQEDFQGLIIANSKKIEQLKIEIAQKSLLAESSEKALSSAQNAFDELNKSVLVNLPKILSTLSQIDKFNAQKHQKELKNEIRQIENDIIISNSTIQTLQISLQNQQQHIFKQSQITNLKAKKSQIDNSHNQIISLLPTFLAKLARIFEFHEKLKSDMPTSLSKAVKLAAQSLETITKPHNFYAQNLSILNEFLISTSQNFKSLANSSQALQLLGQKQLQITRIFAQNLTNFHLSKELKTASIQLKTAITTFQDSCFTRANSILESLWVQVYSRKDIETIKLSRNVQKQTLEILGLSNHEWRPLTGMISAGQKALASILIRVALVSALNVGVAIFSTDEPTNFLDEGNEGELARVLAEFCAKSQLQFLVITHSESFGERIMSESQLECKVIKVVGSCEGSRIEREVI</sequence>
<evidence type="ECO:0000256" key="7">
    <source>
        <dbReference type="ARBA" id="ARBA00022833"/>
    </source>
</evidence>
<dbReference type="PANTHER" id="PTHR18867">
    <property type="entry name" value="RAD50"/>
    <property type="match status" value="1"/>
</dbReference>
<organism evidence="12">
    <name type="scientific">Spironucleus salmonicida</name>
    <dbReference type="NCBI Taxonomy" id="348837"/>
    <lineage>
        <taxon>Eukaryota</taxon>
        <taxon>Metamonada</taxon>
        <taxon>Diplomonadida</taxon>
        <taxon>Hexamitidae</taxon>
        <taxon>Hexamitinae</taxon>
        <taxon>Spironucleus</taxon>
    </lineage>
</organism>
<feature type="domain" description="Rad50/SbcC-type AAA" evidence="11">
    <location>
        <begin position="6"/>
        <end position="249"/>
    </location>
</feature>
<evidence type="ECO:0000313" key="14">
    <source>
        <dbReference type="Proteomes" id="UP000018208"/>
    </source>
</evidence>
<gene>
    <name evidence="12" type="ORF">SS50377_13834</name>
    <name evidence="13" type="ORF">SS50377_23500</name>
</gene>
<keyword evidence="10" id="KW-0175">Coiled coil</keyword>
<dbReference type="GO" id="GO:0006302">
    <property type="term" value="P:double-strand break repair"/>
    <property type="evidence" value="ECO:0007669"/>
    <property type="project" value="InterPro"/>
</dbReference>
<dbReference type="GO" id="GO:0003691">
    <property type="term" value="F:double-stranded telomeric DNA binding"/>
    <property type="evidence" value="ECO:0007669"/>
    <property type="project" value="TreeGrafter"/>
</dbReference>
<keyword evidence="14" id="KW-1185">Reference proteome</keyword>
<comment type="catalytic activity">
    <reaction evidence="9">
        <text>ATP + H2O = ADP + phosphate + H(+)</text>
        <dbReference type="Rhea" id="RHEA:13065"/>
        <dbReference type="ChEBI" id="CHEBI:15377"/>
        <dbReference type="ChEBI" id="CHEBI:15378"/>
        <dbReference type="ChEBI" id="CHEBI:30616"/>
        <dbReference type="ChEBI" id="CHEBI:43474"/>
        <dbReference type="ChEBI" id="CHEBI:456216"/>
    </reaction>
</comment>
<name>V6LPS4_9EUKA</name>
<dbReference type="Gene3D" id="3.40.50.300">
    <property type="entry name" value="P-loop containing nucleotide triphosphate hydrolases"/>
    <property type="match status" value="2"/>
</dbReference>
<dbReference type="GO" id="GO:0000722">
    <property type="term" value="P:telomere maintenance via recombination"/>
    <property type="evidence" value="ECO:0007669"/>
    <property type="project" value="TreeGrafter"/>
</dbReference>
<evidence type="ECO:0000256" key="2">
    <source>
        <dbReference type="ARBA" id="ARBA00004123"/>
    </source>
</evidence>
<evidence type="ECO:0000256" key="3">
    <source>
        <dbReference type="ARBA" id="ARBA00004286"/>
    </source>
</evidence>
<dbReference type="VEuPathDB" id="GiardiaDB:SS50377_23500"/>
<comment type="cofactor">
    <cofactor evidence="1">
        <name>Zn(2+)</name>
        <dbReference type="ChEBI" id="CHEBI:29105"/>
    </cofactor>
</comment>
<evidence type="ECO:0000259" key="11">
    <source>
        <dbReference type="Pfam" id="PF13476"/>
    </source>
</evidence>
<dbReference type="GO" id="GO:0043047">
    <property type="term" value="F:single-stranded telomeric DNA binding"/>
    <property type="evidence" value="ECO:0007669"/>
    <property type="project" value="TreeGrafter"/>
</dbReference>
<reference evidence="12 13" key="1">
    <citation type="journal article" date="2014" name="PLoS Genet.">
        <title>The Genome of Spironucleus salmonicida Highlights a Fish Pathogen Adapted to Fluctuating Environments.</title>
        <authorList>
            <person name="Xu F."/>
            <person name="Jerlstrom-Hultqvist J."/>
            <person name="Einarsson E."/>
            <person name="Astvaldsson A."/>
            <person name="Svard S.G."/>
            <person name="Andersson J.O."/>
        </authorList>
    </citation>
    <scope>NUCLEOTIDE SEQUENCE</scope>
    <source>
        <strain evidence="13">ATCC 50377</strain>
    </source>
</reference>
<dbReference type="GO" id="GO:0070192">
    <property type="term" value="P:chromosome organization involved in meiotic cell cycle"/>
    <property type="evidence" value="ECO:0007669"/>
    <property type="project" value="TreeGrafter"/>
</dbReference>
<comment type="subcellular location">
    <subcellularLocation>
        <location evidence="3">Chromosome</location>
    </subcellularLocation>
    <subcellularLocation>
        <location evidence="2">Nucleus</location>
    </subcellularLocation>
</comment>
<dbReference type="AlphaFoldDB" id="V6LPS4"/>
<evidence type="ECO:0000256" key="1">
    <source>
        <dbReference type="ARBA" id="ARBA00001947"/>
    </source>
</evidence>